<dbReference type="EMBL" id="FXTO01000008">
    <property type="protein sequence ID" value="SMO64629.1"/>
    <property type="molecule type" value="Genomic_DNA"/>
</dbReference>
<dbReference type="AlphaFoldDB" id="A0A521CYW1"/>
<reference evidence="2 3" key="1">
    <citation type="submission" date="2017-05" db="EMBL/GenBank/DDBJ databases">
        <authorList>
            <person name="Varghese N."/>
            <person name="Submissions S."/>
        </authorList>
    </citation>
    <scope>NUCLEOTIDE SEQUENCE [LARGE SCALE GENOMIC DNA]</scope>
    <source>
        <strain evidence="2 3">DSM 29506</strain>
    </source>
</reference>
<gene>
    <name evidence="2" type="ORF">SAMN06265173_10874</name>
</gene>
<dbReference type="Proteomes" id="UP000316030">
    <property type="component" value="Unassembled WGS sequence"/>
</dbReference>
<protein>
    <submittedName>
        <fullName evidence="2">Uncharacterized protein</fullName>
    </submittedName>
</protein>
<feature type="region of interest" description="Disordered" evidence="1">
    <location>
        <begin position="1"/>
        <end position="31"/>
    </location>
</feature>
<organism evidence="2 3">
    <name type="scientific">Thalassovita litoralis</name>
    <dbReference type="NCBI Taxonomy" id="1010611"/>
    <lineage>
        <taxon>Bacteria</taxon>
        <taxon>Pseudomonadati</taxon>
        <taxon>Pseudomonadota</taxon>
        <taxon>Alphaproteobacteria</taxon>
        <taxon>Rhodobacterales</taxon>
        <taxon>Roseobacteraceae</taxon>
        <taxon>Thalassovita</taxon>
    </lineage>
</organism>
<accession>A0A521CYW1</accession>
<evidence type="ECO:0000313" key="2">
    <source>
        <dbReference type="EMBL" id="SMO64629.1"/>
    </source>
</evidence>
<dbReference type="RefSeq" id="WP_142492995.1">
    <property type="nucleotide sequence ID" value="NZ_FXTO01000008.1"/>
</dbReference>
<proteinExistence type="predicted"/>
<feature type="compositionally biased region" description="Polar residues" evidence="1">
    <location>
        <begin position="1"/>
        <end position="11"/>
    </location>
</feature>
<evidence type="ECO:0000256" key="1">
    <source>
        <dbReference type="SAM" id="MobiDB-lite"/>
    </source>
</evidence>
<keyword evidence="3" id="KW-1185">Reference proteome</keyword>
<name>A0A521CYW1_9RHOB</name>
<evidence type="ECO:0000313" key="3">
    <source>
        <dbReference type="Proteomes" id="UP000316030"/>
    </source>
</evidence>
<sequence length="61" mass="6749">MNDKPLTTSQARRSHDQRHHNQDAASEQPEATVVQAKTLKELLSSAPLEGIALDRQNEAKS</sequence>